<dbReference type="Gene3D" id="3.40.50.1110">
    <property type="entry name" value="SGNH hydrolase"/>
    <property type="match status" value="1"/>
</dbReference>
<dbReference type="EMBL" id="PVNL01000001">
    <property type="protein sequence ID" value="PRQ10228.1"/>
    <property type="molecule type" value="Genomic_DNA"/>
</dbReference>
<evidence type="ECO:0008006" key="4">
    <source>
        <dbReference type="Google" id="ProtNLM"/>
    </source>
</evidence>
<dbReference type="PROSITE" id="PS51318">
    <property type="entry name" value="TAT"/>
    <property type="match status" value="1"/>
</dbReference>
<accession>A0A2S9YYQ8</accession>
<sequence length="239" mass="25780">MSNVVRHGRRSFSIGLSAALAAALLPRRAQAGAAKIMVLGGSTIHGALGKYIETALAEAGFTTQRHAKSSSGLARPDFYDWPAAAKGYCQRFSPDAVVVMFGGNDGQGLFMGEGAKPQWTRWEDEGWKPEYRSRVEAFADAVAPNGEQIFWMGMPEMKSNKLDGRMKRMNGIYEAAMAARANGHYLSTRGLMPGVQGYSEFAKIGGKEVRVRTEDGVHYTLHGAQIVADAIVPAVAKAL</sequence>
<dbReference type="InterPro" id="IPR036514">
    <property type="entry name" value="SGNH_hydro_sf"/>
</dbReference>
<proteinExistence type="predicted"/>
<dbReference type="SUPFAM" id="SSF52266">
    <property type="entry name" value="SGNH hydrolase"/>
    <property type="match status" value="1"/>
</dbReference>
<dbReference type="GO" id="GO:0016788">
    <property type="term" value="F:hydrolase activity, acting on ester bonds"/>
    <property type="evidence" value="ECO:0007669"/>
    <property type="project" value="UniProtKB-ARBA"/>
</dbReference>
<name>A0A2S9YYQ8_9BACT</name>
<gene>
    <name evidence="2" type="ORF">ENSA7_00360</name>
</gene>
<dbReference type="AlphaFoldDB" id="A0A2S9YYQ8"/>
<protein>
    <recommendedName>
        <fullName evidence="4">DUF459 domain-containing protein</fullName>
    </recommendedName>
</protein>
<reference evidence="2 3" key="1">
    <citation type="submission" date="2018-03" db="EMBL/GenBank/DDBJ databases">
        <title>Draft Genome Sequences of the Obligatory Marine Myxobacteria Enhygromyxa salina SWB007.</title>
        <authorList>
            <person name="Poehlein A."/>
            <person name="Moghaddam J.A."/>
            <person name="Harms H."/>
            <person name="Alanjari M."/>
            <person name="Koenig G.M."/>
            <person name="Daniel R."/>
            <person name="Schaeberle T.F."/>
        </authorList>
    </citation>
    <scope>NUCLEOTIDE SEQUENCE [LARGE SCALE GENOMIC DNA]</scope>
    <source>
        <strain evidence="2 3">SWB007</strain>
    </source>
</reference>
<evidence type="ECO:0000313" key="3">
    <source>
        <dbReference type="Proteomes" id="UP000238823"/>
    </source>
</evidence>
<dbReference type="RefSeq" id="WP_106087148.1">
    <property type="nucleotide sequence ID" value="NZ_PVNL01000001.1"/>
</dbReference>
<feature type="chain" id="PRO_5015487914" description="DUF459 domain-containing protein" evidence="1">
    <location>
        <begin position="32"/>
        <end position="239"/>
    </location>
</feature>
<keyword evidence="1" id="KW-0732">Signal</keyword>
<dbReference type="Pfam" id="PF04311">
    <property type="entry name" value="DUF459"/>
    <property type="match status" value="1"/>
</dbReference>
<dbReference type="InterPro" id="IPR007407">
    <property type="entry name" value="DUF459"/>
</dbReference>
<evidence type="ECO:0000313" key="2">
    <source>
        <dbReference type="EMBL" id="PRQ10228.1"/>
    </source>
</evidence>
<comment type="caution">
    <text evidence="2">The sequence shown here is derived from an EMBL/GenBank/DDBJ whole genome shotgun (WGS) entry which is preliminary data.</text>
</comment>
<feature type="signal peptide" evidence="1">
    <location>
        <begin position="1"/>
        <end position="31"/>
    </location>
</feature>
<dbReference type="Proteomes" id="UP000238823">
    <property type="component" value="Unassembled WGS sequence"/>
</dbReference>
<evidence type="ECO:0000256" key="1">
    <source>
        <dbReference type="SAM" id="SignalP"/>
    </source>
</evidence>
<dbReference type="InterPro" id="IPR006311">
    <property type="entry name" value="TAT_signal"/>
</dbReference>
<dbReference type="OrthoDB" id="445620at2"/>
<organism evidence="2 3">
    <name type="scientific">Enhygromyxa salina</name>
    <dbReference type="NCBI Taxonomy" id="215803"/>
    <lineage>
        <taxon>Bacteria</taxon>
        <taxon>Pseudomonadati</taxon>
        <taxon>Myxococcota</taxon>
        <taxon>Polyangia</taxon>
        <taxon>Nannocystales</taxon>
        <taxon>Nannocystaceae</taxon>
        <taxon>Enhygromyxa</taxon>
    </lineage>
</organism>